<gene>
    <name evidence="1" type="primary">ncs1</name>
    <name evidence="1" type="ORF">EV182_007724</name>
</gene>
<reference evidence="1" key="1">
    <citation type="submission" date="2022-06" db="EMBL/GenBank/DDBJ databases">
        <title>Phylogenomic reconstructions and comparative analyses of Kickxellomycotina fungi.</title>
        <authorList>
            <person name="Reynolds N.K."/>
            <person name="Stajich J.E."/>
            <person name="Barry K."/>
            <person name="Grigoriev I.V."/>
            <person name="Crous P."/>
            <person name="Smith M.E."/>
        </authorList>
    </citation>
    <scope>NUCLEOTIDE SEQUENCE</scope>
    <source>
        <strain evidence="1">RSA 2271</strain>
    </source>
</reference>
<protein>
    <submittedName>
        <fullName evidence="1">Calcium-binding protein NCS-1</fullName>
    </submittedName>
</protein>
<dbReference type="Proteomes" id="UP001145114">
    <property type="component" value="Unassembled WGS sequence"/>
</dbReference>
<evidence type="ECO:0000313" key="2">
    <source>
        <dbReference type="Proteomes" id="UP001145114"/>
    </source>
</evidence>
<organism evidence="1 2">
    <name type="scientific">Spiromyces aspiralis</name>
    <dbReference type="NCBI Taxonomy" id="68401"/>
    <lineage>
        <taxon>Eukaryota</taxon>
        <taxon>Fungi</taxon>
        <taxon>Fungi incertae sedis</taxon>
        <taxon>Zoopagomycota</taxon>
        <taxon>Kickxellomycotina</taxon>
        <taxon>Kickxellomycetes</taxon>
        <taxon>Kickxellales</taxon>
        <taxon>Kickxellaceae</taxon>
        <taxon>Spiromyces</taxon>
    </lineage>
</organism>
<proteinExistence type="predicted"/>
<dbReference type="EMBL" id="JAMZIH010008829">
    <property type="protein sequence ID" value="KAJ1671277.1"/>
    <property type="molecule type" value="Genomic_DNA"/>
</dbReference>
<accession>A0ACC1HCX5</accession>
<feature type="non-terminal residue" evidence="1">
    <location>
        <position position="1"/>
    </location>
</feature>
<name>A0ACC1HCX5_9FUNG</name>
<comment type="caution">
    <text evidence="1">The sequence shown here is derived from an EMBL/GenBank/DDBJ whole genome shotgun (WGS) entry which is preliminary data.</text>
</comment>
<evidence type="ECO:0000313" key="1">
    <source>
        <dbReference type="EMBL" id="KAJ1671277.1"/>
    </source>
</evidence>
<keyword evidence="2" id="KW-1185">Reference proteome</keyword>
<sequence length="150" mass="17543">YRGFLKDCPNGKLNRTEFIKIYKQFFPFGDSSQFATFVFNIFDRDKDGNISFKEFLKALSTTSRGKPNEKLEWIFNLYDLDNDGYVSRDEMYNIIEAIYLMMGSMVQMPEDEDTPEKRDNDGLLSCEEFKKGSMQDEVIKQALNLYDGLI</sequence>